<feature type="compositionally biased region" description="Polar residues" evidence="1">
    <location>
        <begin position="24"/>
        <end position="42"/>
    </location>
</feature>
<accession>A0A7S3LBY5</accession>
<reference evidence="2" key="1">
    <citation type="submission" date="2021-01" db="EMBL/GenBank/DDBJ databases">
        <authorList>
            <person name="Corre E."/>
            <person name="Pelletier E."/>
            <person name="Niang G."/>
            <person name="Scheremetjew M."/>
            <person name="Finn R."/>
            <person name="Kale V."/>
            <person name="Holt S."/>
            <person name="Cochrane G."/>
            <person name="Meng A."/>
            <person name="Brown T."/>
            <person name="Cohen L."/>
        </authorList>
    </citation>
    <scope>NUCLEOTIDE SEQUENCE</scope>
    <source>
        <strain evidence="2">CCMP127</strain>
    </source>
</reference>
<gene>
    <name evidence="2" type="ORF">ACOF00016_LOCUS15107</name>
</gene>
<protein>
    <submittedName>
        <fullName evidence="2">Uncharacterized protein</fullName>
    </submittedName>
</protein>
<organism evidence="2">
    <name type="scientific">Amphora coffeiformis</name>
    <dbReference type="NCBI Taxonomy" id="265554"/>
    <lineage>
        <taxon>Eukaryota</taxon>
        <taxon>Sar</taxon>
        <taxon>Stramenopiles</taxon>
        <taxon>Ochrophyta</taxon>
        <taxon>Bacillariophyta</taxon>
        <taxon>Bacillariophyceae</taxon>
        <taxon>Bacillariophycidae</taxon>
        <taxon>Thalassiophysales</taxon>
        <taxon>Catenulaceae</taxon>
        <taxon>Amphora</taxon>
    </lineage>
</organism>
<dbReference type="AlphaFoldDB" id="A0A7S3LBY5"/>
<proteinExistence type="predicted"/>
<feature type="compositionally biased region" description="Basic and acidic residues" evidence="1">
    <location>
        <begin position="1"/>
        <end position="11"/>
    </location>
</feature>
<feature type="region of interest" description="Disordered" evidence="1">
    <location>
        <begin position="1"/>
        <end position="52"/>
    </location>
</feature>
<evidence type="ECO:0000313" key="2">
    <source>
        <dbReference type="EMBL" id="CAE0418221.1"/>
    </source>
</evidence>
<evidence type="ECO:0000256" key="1">
    <source>
        <dbReference type="SAM" id="MobiDB-lite"/>
    </source>
</evidence>
<dbReference type="EMBL" id="HBIM01020064">
    <property type="protein sequence ID" value="CAE0418221.1"/>
    <property type="molecule type" value="Transcribed_RNA"/>
</dbReference>
<name>A0A7S3LBY5_9STRA</name>
<sequence length="166" mass="19000">MMDSLDPHLDAGHTMLSNSEDKQANTSTRSTRGQPHFQSAPTDSVKKSGRSAQHLRPSKAIQSALKCWQWLGQRIGVTNPIVAFVVPSICLELAVISGRALFLYGILFVLLLQISQVAEPWFEYVASDPEIRNMLTFIRGWRRYFIDIVKRHAQKKQDPARAWWHW</sequence>